<dbReference type="SUPFAM" id="SSF53187">
    <property type="entry name" value="Zn-dependent exopeptidases"/>
    <property type="match status" value="1"/>
</dbReference>
<keyword evidence="1" id="KW-0378">Hydrolase</keyword>
<dbReference type="EMBL" id="BLJP01000003">
    <property type="protein sequence ID" value="GFE93225.1"/>
    <property type="molecule type" value="Genomic_DNA"/>
</dbReference>
<dbReference type="Pfam" id="PF05013">
    <property type="entry name" value="FGase"/>
    <property type="match status" value="1"/>
</dbReference>
<protein>
    <submittedName>
        <fullName evidence="1">N-formylglutamate amidohydrolase</fullName>
    </submittedName>
</protein>
<dbReference type="AlphaFoldDB" id="A0A6V8ID02"/>
<proteinExistence type="predicted"/>
<name>A0A6V8ID02_9PROT</name>
<dbReference type="Proteomes" id="UP000548726">
    <property type="component" value="Unassembled WGS sequence"/>
</dbReference>
<reference evidence="1 2" key="1">
    <citation type="journal article" date="2020" name="Cell Rep.">
        <title>Local necrotic cells trigger systemic immune activation via gut microbiome dysbiosis in Drosophila.</title>
        <authorList>
            <person name="Kosakamoto H."/>
            <person name="Yamauchi T."/>
            <person name="Akuzawa-Tokita Y."/>
            <person name="Nishimura K."/>
            <person name="Soga T."/>
            <person name="Murakami T."/>
            <person name="Mori H."/>
            <person name="Yamamoto K."/>
            <person name="Miyazaki R."/>
            <person name="Koto A."/>
            <person name="Miura M."/>
            <person name="Obata F."/>
        </authorList>
    </citation>
    <scope>NUCLEOTIDE SEQUENCE [LARGE SCALE GENOMIC DNA]</scope>
    <source>
        <strain evidence="1 2">Ai</strain>
    </source>
</reference>
<organism evidence="1 2">
    <name type="scientific">Acetobacter persici</name>
    <dbReference type="NCBI Taxonomy" id="1076596"/>
    <lineage>
        <taxon>Bacteria</taxon>
        <taxon>Pseudomonadati</taxon>
        <taxon>Pseudomonadota</taxon>
        <taxon>Alphaproteobacteria</taxon>
        <taxon>Acetobacterales</taxon>
        <taxon>Acetobacteraceae</taxon>
        <taxon>Acetobacter</taxon>
    </lineage>
</organism>
<sequence length="321" mass="35594">MLAFKVQALNDSRMKNITHSLIQRGLARVLPGVPASLPQEADRVQAPAPVLVSGQPETPVVLASPHSGRFYPEAFVRESRQPLNILRSGEDSYVEELAASAHALGPMFVHATFPRVFCDVNRAAWDLDPRMFNTPVPAFVRATYRGLAGLGSVPRIVADNRQIYRARMPFMDAALRIRDYWMPYHATLAAALRKTHARHGISLLLDLHSMPDAPEAGSPDFVLGDAHGASCSGLLIQAAEEVLQGMGFKTSRNTPYAGGYITQHYGRPREGLHALQIEMRRSLYMDEKTREKHTGFSDLQRALAQMTERLTTTLQTREING</sequence>
<keyword evidence="2" id="KW-1185">Reference proteome</keyword>
<dbReference type="GO" id="GO:0016787">
    <property type="term" value="F:hydrolase activity"/>
    <property type="evidence" value="ECO:0007669"/>
    <property type="project" value="UniProtKB-KW"/>
</dbReference>
<dbReference type="Gene3D" id="3.40.630.40">
    <property type="entry name" value="Zn-dependent exopeptidases"/>
    <property type="match status" value="1"/>
</dbReference>
<accession>A0A6V8ID02</accession>
<gene>
    <name evidence="1" type="ORF">DmAi_12840</name>
</gene>
<evidence type="ECO:0000313" key="2">
    <source>
        <dbReference type="Proteomes" id="UP000548726"/>
    </source>
</evidence>
<comment type="caution">
    <text evidence="1">The sequence shown here is derived from an EMBL/GenBank/DDBJ whole genome shotgun (WGS) entry which is preliminary data.</text>
</comment>
<evidence type="ECO:0000313" key="1">
    <source>
        <dbReference type="EMBL" id="GFE93225.1"/>
    </source>
</evidence>
<dbReference type="InterPro" id="IPR007709">
    <property type="entry name" value="N-FG_amidohydro"/>
</dbReference>